<name>A0A8J2TWA6_9MICO</name>
<dbReference type="AlphaFoldDB" id="A0A8J2TWA6"/>
<reference evidence="3" key="2">
    <citation type="submission" date="2020-09" db="EMBL/GenBank/DDBJ databases">
        <authorList>
            <person name="Sun Q."/>
            <person name="Zhou Y."/>
        </authorList>
    </citation>
    <scope>NUCLEOTIDE SEQUENCE</scope>
    <source>
        <strain evidence="3">CGMCC 1.12785</strain>
    </source>
</reference>
<dbReference type="InterPro" id="IPR014747">
    <property type="entry name" value="Bac_photo_RC_H_C"/>
</dbReference>
<dbReference type="RefSeq" id="WP_188549573.1">
    <property type="nucleotide sequence ID" value="NZ_BMFY01000003.1"/>
</dbReference>
<feature type="region of interest" description="Disordered" evidence="1">
    <location>
        <begin position="102"/>
        <end position="226"/>
    </location>
</feature>
<accession>A0A8J2TWA6</accession>
<dbReference type="Pfam" id="PF05239">
    <property type="entry name" value="PRC"/>
    <property type="match status" value="1"/>
</dbReference>
<dbReference type="GO" id="GO:0019684">
    <property type="term" value="P:photosynthesis, light reaction"/>
    <property type="evidence" value="ECO:0007669"/>
    <property type="project" value="InterPro"/>
</dbReference>
<gene>
    <name evidence="3" type="ORF">GCM10011333_07230</name>
</gene>
<dbReference type="GO" id="GO:0030077">
    <property type="term" value="C:plasma membrane light-harvesting complex"/>
    <property type="evidence" value="ECO:0007669"/>
    <property type="project" value="InterPro"/>
</dbReference>
<evidence type="ECO:0000313" key="4">
    <source>
        <dbReference type="Proteomes" id="UP000616114"/>
    </source>
</evidence>
<evidence type="ECO:0000259" key="2">
    <source>
        <dbReference type="Pfam" id="PF05239"/>
    </source>
</evidence>
<dbReference type="Proteomes" id="UP000616114">
    <property type="component" value="Unassembled WGS sequence"/>
</dbReference>
<protein>
    <recommendedName>
        <fullName evidence="2">PRC-barrel domain-containing protein</fullName>
    </recommendedName>
</protein>
<organism evidence="3 4">
    <name type="scientific">Sediminivirga luteola</name>
    <dbReference type="NCBI Taxonomy" id="1774748"/>
    <lineage>
        <taxon>Bacteria</taxon>
        <taxon>Bacillati</taxon>
        <taxon>Actinomycetota</taxon>
        <taxon>Actinomycetes</taxon>
        <taxon>Micrococcales</taxon>
        <taxon>Brevibacteriaceae</taxon>
        <taxon>Sediminivirga</taxon>
    </lineage>
</organism>
<sequence>MKKIEHAVITGLLGSRVIGPSGEELGIVTEVFVDAASREPTFIEVDLGDSARQPGKTLVPAAGLQLGTGTVRSPYSRATLAAAPASADRLSPEDEARVLAHYEGQSRPSAGDAVREDTGSSASAGTESRAEEPGSAGTEALRQQTGPAGAESPAQDGRPDADAAEQSPGAEAQEHGTRAAAPPAGAVGEAPPVAQAIGADDGTAVAGGGTAEGESTHHRRAEPEQG</sequence>
<dbReference type="Gene3D" id="3.90.50.10">
    <property type="entry name" value="Photosynthetic Reaction Center, subunit H, domain 2"/>
    <property type="match status" value="1"/>
</dbReference>
<feature type="domain" description="PRC-barrel" evidence="2">
    <location>
        <begin position="12"/>
        <end position="71"/>
    </location>
</feature>
<evidence type="ECO:0000256" key="1">
    <source>
        <dbReference type="SAM" id="MobiDB-lite"/>
    </source>
</evidence>
<dbReference type="SUPFAM" id="SSF50346">
    <property type="entry name" value="PRC-barrel domain"/>
    <property type="match status" value="1"/>
</dbReference>
<proteinExistence type="predicted"/>
<reference evidence="3" key="1">
    <citation type="journal article" date="2014" name="Int. J. Syst. Evol. Microbiol.">
        <title>Complete genome sequence of Corynebacterium casei LMG S-19264T (=DSM 44701T), isolated from a smear-ripened cheese.</title>
        <authorList>
            <consortium name="US DOE Joint Genome Institute (JGI-PGF)"/>
            <person name="Walter F."/>
            <person name="Albersmeier A."/>
            <person name="Kalinowski J."/>
            <person name="Ruckert C."/>
        </authorList>
    </citation>
    <scope>NUCLEOTIDE SEQUENCE</scope>
    <source>
        <strain evidence="3">CGMCC 1.12785</strain>
    </source>
</reference>
<comment type="caution">
    <text evidence="3">The sequence shown here is derived from an EMBL/GenBank/DDBJ whole genome shotgun (WGS) entry which is preliminary data.</text>
</comment>
<feature type="compositionally biased region" description="Low complexity" evidence="1">
    <location>
        <begin position="179"/>
        <end position="204"/>
    </location>
</feature>
<dbReference type="InterPro" id="IPR027275">
    <property type="entry name" value="PRC-brl_dom"/>
</dbReference>
<evidence type="ECO:0000313" key="3">
    <source>
        <dbReference type="EMBL" id="GGA07134.1"/>
    </source>
</evidence>
<dbReference type="InterPro" id="IPR011033">
    <property type="entry name" value="PRC_barrel-like_sf"/>
</dbReference>
<dbReference type="EMBL" id="BMFY01000003">
    <property type="protein sequence ID" value="GGA07134.1"/>
    <property type="molecule type" value="Genomic_DNA"/>
</dbReference>
<keyword evidence="4" id="KW-1185">Reference proteome</keyword>